<dbReference type="Gene3D" id="2.10.109.10">
    <property type="entry name" value="Umud Fragment, subunit A"/>
    <property type="match status" value="1"/>
</dbReference>
<protein>
    <submittedName>
        <fullName evidence="5">Helix-turn-helix transcriptional regulator</fullName>
    </submittedName>
</protein>
<reference evidence="5" key="2">
    <citation type="journal article" date="2022" name="Res Sq">
        <title>Evolution of multicellular longitudinally dividing oral cavity symbionts (Neisseriaceae).</title>
        <authorList>
            <person name="Nyongesa S."/>
            <person name="Weber P."/>
            <person name="Bernet E."/>
            <person name="Pullido F."/>
            <person name="Nieckarz M."/>
            <person name="Delaby M."/>
            <person name="Nieves C."/>
            <person name="Viehboeck T."/>
            <person name="Krause N."/>
            <person name="Rivera-Millot A."/>
            <person name="Nakamura A."/>
            <person name="Vischer N."/>
            <person name="VanNieuwenhze M."/>
            <person name="Brun Y."/>
            <person name="Cava F."/>
            <person name="Bulgheresi S."/>
            <person name="Veyrier F."/>
        </authorList>
    </citation>
    <scope>NUCLEOTIDE SEQUENCE</scope>
    <source>
        <strain evidence="5">SAG 1488-6</strain>
    </source>
</reference>
<evidence type="ECO:0000256" key="1">
    <source>
        <dbReference type="ARBA" id="ARBA00023015"/>
    </source>
</evidence>
<dbReference type="Proteomes" id="UP000832034">
    <property type="component" value="Chromosome"/>
</dbReference>
<feature type="domain" description="Peptidase S24/S26A/S26B/S26C" evidence="4">
    <location>
        <begin position="118"/>
        <end position="238"/>
    </location>
</feature>
<keyword evidence="3" id="KW-0804">Transcription</keyword>
<dbReference type="SUPFAM" id="SSF47413">
    <property type="entry name" value="lambda repressor-like DNA-binding domains"/>
    <property type="match status" value="1"/>
</dbReference>
<dbReference type="SUPFAM" id="SSF51306">
    <property type="entry name" value="LexA/Signal peptidase"/>
    <property type="match status" value="1"/>
</dbReference>
<dbReference type="InterPro" id="IPR015927">
    <property type="entry name" value="Peptidase_S24_S26A/B/C"/>
</dbReference>
<dbReference type="InterPro" id="IPR039418">
    <property type="entry name" value="LexA-like"/>
</dbReference>
<gene>
    <name evidence="5" type="ORF">LVJ81_06190</name>
</gene>
<reference evidence="5" key="1">
    <citation type="submission" date="2021-12" db="EMBL/GenBank/DDBJ databases">
        <authorList>
            <person name="Veyrier F.J."/>
        </authorList>
    </citation>
    <scope>NUCLEOTIDE SEQUENCE</scope>
    <source>
        <strain evidence="5">SAG 1488-6</strain>
    </source>
</reference>
<keyword evidence="2" id="KW-0238">DNA-binding</keyword>
<evidence type="ECO:0000259" key="4">
    <source>
        <dbReference type="Pfam" id="PF00717"/>
    </source>
</evidence>
<keyword evidence="1" id="KW-0805">Transcription regulation</keyword>
<evidence type="ECO:0000313" key="5">
    <source>
        <dbReference type="EMBL" id="UOO93611.1"/>
    </source>
</evidence>
<evidence type="ECO:0000256" key="2">
    <source>
        <dbReference type="ARBA" id="ARBA00023125"/>
    </source>
</evidence>
<dbReference type="RefSeq" id="WP_026353464.1">
    <property type="nucleotide sequence ID" value="NZ_CP091512.1"/>
</dbReference>
<organism evidence="5 6">
    <name type="scientific">Vitreoscilla stercoraria</name>
    <dbReference type="NCBI Taxonomy" id="61"/>
    <lineage>
        <taxon>Bacteria</taxon>
        <taxon>Pseudomonadati</taxon>
        <taxon>Pseudomonadota</taxon>
        <taxon>Betaproteobacteria</taxon>
        <taxon>Neisseriales</taxon>
        <taxon>Neisseriaceae</taxon>
        <taxon>Vitreoscilla</taxon>
    </lineage>
</organism>
<dbReference type="PANTHER" id="PTHR40661">
    <property type="match status" value="1"/>
</dbReference>
<accession>A0ABY4ECZ2</accession>
<dbReference type="PANTHER" id="PTHR40661:SF3">
    <property type="entry name" value="FELS-1 PROPHAGE TRANSCRIPTIONAL REGULATOR"/>
    <property type="match status" value="1"/>
</dbReference>
<dbReference type="Gene3D" id="1.10.260.40">
    <property type="entry name" value="lambda repressor-like DNA-binding domains"/>
    <property type="match status" value="1"/>
</dbReference>
<dbReference type="InterPro" id="IPR001387">
    <property type="entry name" value="Cro/C1-type_HTH"/>
</dbReference>
<dbReference type="CDD" id="cd00093">
    <property type="entry name" value="HTH_XRE"/>
    <property type="match status" value="1"/>
</dbReference>
<dbReference type="Pfam" id="PF00717">
    <property type="entry name" value="Peptidase_S24"/>
    <property type="match status" value="1"/>
</dbReference>
<dbReference type="InterPro" id="IPR036286">
    <property type="entry name" value="LexA/Signal_pep-like_sf"/>
</dbReference>
<dbReference type="CDD" id="cd06529">
    <property type="entry name" value="S24_LexA-like"/>
    <property type="match status" value="1"/>
</dbReference>
<dbReference type="InterPro" id="IPR010982">
    <property type="entry name" value="Lambda_DNA-bd_dom_sf"/>
</dbReference>
<dbReference type="EMBL" id="CP091512">
    <property type="protein sequence ID" value="UOO93611.1"/>
    <property type="molecule type" value="Genomic_DNA"/>
</dbReference>
<keyword evidence="6" id="KW-1185">Reference proteome</keyword>
<sequence>MTTFKDRVLSLWPDKTVAKISEMIGISHMGLSRVFREGTLPKADTLLNIHNQSGCDLKWLMTGEGSPYLNMPNENEKSEQVIEIKQKNNSLNTQDINDVCGNPVNIEDFVFVPRYDIQASAGNGYLNACDKIKCTMAFRKAWVEDSLNVNPNDLVVISVKGDSMEGVLNERDVILVDKAQNQPGNGLYVVRIGNDLIVKRIQSLPGGKLLVTSANEAYAPFELDLAQDYNDISIIGKVLWFGRSI</sequence>
<proteinExistence type="predicted"/>
<name>A0ABY4ECZ2_VITST</name>
<evidence type="ECO:0000256" key="3">
    <source>
        <dbReference type="ARBA" id="ARBA00023163"/>
    </source>
</evidence>
<evidence type="ECO:0000313" key="6">
    <source>
        <dbReference type="Proteomes" id="UP000832034"/>
    </source>
</evidence>